<feature type="transmembrane region" description="Helical" evidence="7">
    <location>
        <begin position="286"/>
        <end position="305"/>
    </location>
</feature>
<evidence type="ECO:0000313" key="10">
    <source>
        <dbReference type="Proteomes" id="UP000637061"/>
    </source>
</evidence>
<dbReference type="Gene3D" id="1.20.1250.20">
    <property type="entry name" value="MFS general substrate transporter like domains"/>
    <property type="match status" value="2"/>
</dbReference>
<evidence type="ECO:0000256" key="1">
    <source>
        <dbReference type="ARBA" id="ARBA00004651"/>
    </source>
</evidence>
<evidence type="ECO:0000256" key="3">
    <source>
        <dbReference type="ARBA" id="ARBA00022475"/>
    </source>
</evidence>
<dbReference type="Proteomes" id="UP000637061">
    <property type="component" value="Unassembled WGS sequence"/>
</dbReference>
<comment type="caution">
    <text evidence="9">The sequence shown here is derived from an EMBL/GenBank/DDBJ whole genome shotgun (WGS) entry which is preliminary data.</text>
</comment>
<feature type="transmembrane region" description="Helical" evidence="7">
    <location>
        <begin position="492"/>
        <end position="515"/>
    </location>
</feature>
<feature type="transmembrane region" description="Helical" evidence="7">
    <location>
        <begin position="455"/>
        <end position="480"/>
    </location>
</feature>
<sequence length="553" mass="60092">MAVNIESTTPATVVSVEKSSAKTVFAAAMGTVFEWYEFTLHGAMTYIIAAKFFTGLPPAVAFIFTLLTFAVGFIMRPLGAVLFGSVGDKLGRKKTFVITIVLMGAATTGVGLLPTYDIIGVWAPILLIVMRIVQGLAIGGEYGGAATYVAEHSPVGQRGLNTSWIAATGVAGLLMSFAMVLLCRTLTGSEFDVWGWRIPYLFSAVLLAFSLAVRLGMRESPAFERMKREDRLAEKPVKELFTQIKNIKVMLVALFGVCCAMSCCYYVAVLYPSFFMTQVLKVAPQQAGSVISLVLLTAMPVFLIAGWATDRFGRKKVFVLGLLMTAVVIFPVFKSLTYYANPALAEAVKHSPVTVVVRENDCSYFFGLGGGGEEFSICDTTKQALFTAGVSYNVSYTQDGEPLITIGKQEIKPVSLFSISEQSVQKTELLEKAISSALAISGYPVKADLERFSTWGVYFTLLLLVCCGVITYTPVSVILVEMFPARIRYTGISFPYHLASGWVGGLFPTVAFGMSSYVGNIYVGLAYPLFWIIVGLVVSVLFLKESRDVDIYT</sequence>
<dbReference type="RefSeq" id="WP_198747393.1">
    <property type="nucleotide sequence ID" value="NZ_JAEHTE010000014.1"/>
</dbReference>
<evidence type="ECO:0000256" key="2">
    <source>
        <dbReference type="ARBA" id="ARBA00022448"/>
    </source>
</evidence>
<keyword evidence="4 7" id="KW-0812">Transmembrane</keyword>
<keyword evidence="5 7" id="KW-1133">Transmembrane helix</keyword>
<keyword evidence="3" id="KW-1003">Cell membrane</keyword>
<reference evidence="9" key="1">
    <citation type="submission" date="2020-12" db="EMBL/GenBank/DDBJ databases">
        <title>Enhanced detection system for hospital associated transmission using whole genome sequencing surveillance.</title>
        <authorList>
            <person name="Harrison L.H."/>
            <person name="Van Tyne D."/>
            <person name="Marsh J.W."/>
            <person name="Griffith M.P."/>
            <person name="Snyder D.J."/>
            <person name="Cooper V.S."/>
            <person name="Mustapha M."/>
        </authorList>
    </citation>
    <scope>NUCLEOTIDE SEQUENCE</scope>
    <source>
        <strain evidence="9">PSB00042</strain>
    </source>
</reference>
<dbReference type="Pfam" id="PF07690">
    <property type="entry name" value="MFS_1"/>
    <property type="match status" value="1"/>
</dbReference>
<accession>A0A8I1JKF4</accession>
<evidence type="ECO:0000256" key="4">
    <source>
        <dbReference type="ARBA" id="ARBA00022692"/>
    </source>
</evidence>
<dbReference type="InterPro" id="IPR005828">
    <property type="entry name" value="MFS_sugar_transport-like"/>
</dbReference>
<dbReference type="EMBL" id="JAEHTE010000014">
    <property type="protein sequence ID" value="MBI6884993.1"/>
    <property type="molecule type" value="Genomic_DNA"/>
</dbReference>
<dbReference type="PANTHER" id="PTHR43045:SF7">
    <property type="entry name" value="MAJOR FACILITATOR SUPERFAMILY TRANSPORTER"/>
    <property type="match status" value="1"/>
</dbReference>
<dbReference type="PROSITE" id="PS00217">
    <property type="entry name" value="SUGAR_TRANSPORT_2"/>
    <property type="match status" value="1"/>
</dbReference>
<organism evidence="9 10">
    <name type="scientific">Pseudomonas putida</name>
    <name type="common">Arthrobacter siderocapsulatus</name>
    <dbReference type="NCBI Taxonomy" id="303"/>
    <lineage>
        <taxon>Bacteria</taxon>
        <taxon>Pseudomonadati</taxon>
        <taxon>Pseudomonadota</taxon>
        <taxon>Gammaproteobacteria</taxon>
        <taxon>Pseudomonadales</taxon>
        <taxon>Pseudomonadaceae</taxon>
        <taxon>Pseudomonas</taxon>
    </lineage>
</organism>
<dbReference type="PROSITE" id="PS50850">
    <property type="entry name" value="MFS"/>
    <property type="match status" value="1"/>
</dbReference>
<feature type="transmembrane region" description="Helical" evidence="7">
    <location>
        <begin position="95"/>
        <end position="113"/>
    </location>
</feature>
<name>A0A8I1JKF4_PSEPU</name>
<dbReference type="SUPFAM" id="SSF103473">
    <property type="entry name" value="MFS general substrate transporter"/>
    <property type="match status" value="2"/>
</dbReference>
<evidence type="ECO:0000313" key="9">
    <source>
        <dbReference type="EMBL" id="MBI6884993.1"/>
    </source>
</evidence>
<dbReference type="GO" id="GO:0022857">
    <property type="term" value="F:transmembrane transporter activity"/>
    <property type="evidence" value="ECO:0007669"/>
    <property type="project" value="InterPro"/>
</dbReference>
<evidence type="ECO:0000256" key="6">
    <source>
        <dbReference type="ARBA" id="ARBA00023136"/>
    </source>
</evidence>
<evidence type="ECO:0000256" key="5">
    <source>
        <dbReference type="ARBA" id="ARBA00022989"/>
    </source>
</evidence>
<feature type="transmembrane region" description="Helical" evidence="7">
    <location>
        <begin position="317"/>
        <end position="333"/>
    </location>
</feature>
<dbReference type="AlphaFoldDB" id="A0A8I1JKF4"/>
<keyword evidence="6 7" id="KW-0472">Membrane</keyword>
<feature type="transmembrane region" description="Helical" evidence="7">
    <location>
        <begin position="194"/>
        <end position="217"/>
    </location>
</feature>
<dbReference type="InterPro" id="IPR005829">
    <property type="entry name" value="Sugar_transporter_CS"/>
</dbReference>
<dbReference type="InterPro" id="IPR011701">
    <property type="entry name" value="MFS"/>
</dbReference>
<feature type="transmembrane region" description="Helical" evidence="7">
    <location>
        <begin position="249"/>
        <end position="274"/>
    </location>
</feature>
<dbReference type="PANTHER" id="PTHR43045">
    <property type="entry name" value="SHIKIMATE TRANSPORTER"/>
    <property type="match status" value="1"/>
</dbReference>
<proteinExistence type="predicted"/>
<evidence type="ECO:0000259" key="8">
    <source>
        <dbReference type="PROSITE" id="PS50850"/>
    </source>
</evidence>
<feature type="transmembrane region" description="Helical" evidence="7">
    <location>
        <begin position="59"/>
        <end position="83"/>
    </location>
</feature>
<feature type="transmembrane region" description="Helical" evidence="7">
    <location>
        <begin position="521"/>
        <end position="543"/>
    </location>
</feature>
<keyword evidence="2" id="KW-0813">Transport</keyword>
<dbReference type="Pfam" id="PF00083">
    <property type="entry name" value="Sugar_tr"/>
    <property type="match status" value="1"/>
</dbReference>
<dbReference type="GO" id="GO:0005886">
    <property type="term" value="C:plasma membrane"/>
    <property type="evidence" value="ECO:0007669"/>
    <property type="project" value="UniProtKB-SubCell"/>
</dbReference>
<gene>
    <name evidence="9" type="ORF">JEU22_13850</name>
</gene>
<evidence type="ECO:0000256" key="7">
    <source>
        <dbReference type="SAM" id="Phobius"/>
    </source>
</evidence>
<dbReference type="InterPro" id="IPR020846">
    <property type="entry name" value="MFS_dom"/>
</dbReference>
<comment type="subcellular location">
    <subcellularLocation>
        <location evidence="1">Cell membrane</location>
        <topology evidence="1">Multi-pass membrane protein</topology>
    </subcellularLocation>
</comment>
<feature type="domain" description="Major facilitator superfamily (MFS) profile" evidence="8">
    <location>
        <begin position="23"/>
        <end position="547"/>
    </location>
</feature>
<dbReference type="InterPro" id="IPR036259">
    <property type="entry name" value="MFS_trans_sf"/>
</dbReference>
<feature type="transmembrane region" description="Helical" evidence="7">
    <location>
        <begin position="160"/>
        <end position="182"/>
    </location>
</feature>
<feature type="transmembrane region" description="Helical" evidence="7">
    <location>
        <begin position="119"/>
        <end position="139"/>
    </location>
</feature>
<protein>
    <submittedName>
        <fullName evidence="9">MFS transporter</fullName>
    </submittedName>
</protein>